<organism evidence="2 3">
    <name type="scientific">Teichococcus deserti</name>
    <dbReference type="NCBI Taxonomy" id="1817963"/>
    <lineage>
        <taxon>Bacteria</taxon>
        <taxon>Pseudomonadati</taxon>
        <taxon>Pseudomonadota</taxon>
        <taxon>Alphaproteobacteria</taxon>
        <taxon>Acetobacterales</taxon>
        <taxon>Roseomonadaceae</taxon>
        <taxon>Roseomonas</taxon>
    </lineage>
</organism>
<dbReference type="InterPro" id="IPR003779">
    <property type="entry name" value="CMD-like"/>
</dbReference>
<dbReference type="Pfam" id="PF02627">
    <property type="entry name" value="CMD"/>
    <property type="match status" value="1"/>
</dbReference>
<proteinExistence type="predicted"/>
<evidence type="ECO:0000259" key="1">
    <source>
        <dbReference type="Pfam" id="PF02627"/>
    </source>
</evidence>
<dbReference type="GO" id="GO:0051920">
    <property type="term" value="F:peroxiredoxin activity"/>
    <property type="evidence" value="ECO:0007669"/>
    <property type="project" value="InterPro"/>
</dbReference>
<dbReference type="EMBL" id="MLCO01000009">
    <property type="protein sequence ID" value="ONG58907.1"/>
    <property type="molecule type" value="Genomic_DNA"/>
</dbReference>
<dbReference type="InterPro" id="IPR029032">
    <property type="entry name" value="AhpD-like"/>
</dbReference>
<dbReference type="SUPFAM" id="SSF69118">
    <property type="entry name" value="AhpD-like"/>
    <property type="match status" value="1"/>
</dbReference>
<dbReference type="Gene3D" id="1.20.1290.10">
    <property type="entry name" value="AhpD-like"/>
    <property type="match status" value="1"/>
</dbReference>
<keyword evidence="3" id="KW-1185">Reference proteome</keyword>
<accession>A0A1V2H7T7</accession>
<name>A0A1V2H7T7_9PROT</name>
<protein>
    <submittedName>
        <fullName evidence="2">4-carboxymuconolactone decarboxylase</fullName>
    </submittedName>
</protein>
<dbReference type="AlphaFoldDB" id="A0A1V2H7T7"/>
<dbReference type="PANTHER" id="PTHR34846">
    <property type="entry name" value="4-CARBOXYMUCONOLACTONE DECARBOXYLASE FAMILY PROTEIN (AFU_ORTHOLOGUE AFUA_6G11590)"/>
    <property type="match status" value="1"/>
</dbReference>
<sequence length="185" mass="20294">MARLSLPAEDARTEAQRLAVAEVTAGRRGRVPAPMIAWLQSPELARRGQHLGEMLRYETTLEPSLSELAILVTARHWTAHHEWVAHKREGLKAGMDPAVIAAIAARREPVFRDDRERAVFAVSKSLLETRGVPDALYAQAIAVLGERGLVELVGILGYYALVSMTLNTFELGLPENVAPELAETP</sequence>
<reference evidence="2 3" key="1">
    <citation type="submission" date="2016-10" db="EMBL/GenBank/DDBJ databases">
        <title>Draft Genome sequence of Roseomonas sp. strain M3.</title>
        <authorList>
            <person name="Subhash Y."/>
            <person name="Lee S."/>
        </authorList>
    </citation>
    <scope>NUCLEOTIDE SEQUENCE [LARGE SCALE GENOMIC DNA]</scope>
    <source>
        <strain evidence="2 3">M3</strain>
    </source>
</reference>
<evidence type="ECO:0000313" key="2">
    <source>
        <dbReference type="EMBL" id="ONG58907.1"/>
    </source>
</evidence>
<feature type="domain" description="Carboxymuconolactone decarboxylase-like" evidence="1">
    <location>
        <begin position="42"/>
        <end position="123"/>
    </location>
</feature>
<dbReference type="OrthoDB" id="9129225at2"/>
<dbReference type="PANTHER" id="PTHR34846:SF11">
    <property type="entry name" value="4-CARBOXYMUCONOLACTONE DECARBOXYLASE FAMILY PROTEIN (AFU_ORTHOLOGUE AFUA_6G11590)"/>
    <property type="match status" value="1"/>
</dbReference>
<evidence type="ECO:0000313" key="3">
    <source>
        <dbReference type="Proteomes" id="UP000188879"/>
    </source>
</evidence>
<gene>
    <name evidence="2" type="ORF">BKE38_01515</name>
</gene>
<comment type="caution">
    <text evidence="2">The sequence shown here is derived from an EMBL/GenBank/DDBJ whole genome shotgun (WGS) entry which is preliminary data.</text>
</comment>
<dbReference type="Proteomes" id="UP000188879">
    <property type="component" value="Unassembled WGS sequence"/>
</dbReference>
<dbReference type="RefSeq" id="WP_076955607.1">
    <property type="nucleotide sequence ID" value="NZ_MLCO01000009.1"/>
</dbReference>